<sequence length="282" mass="32248">MAILEMNSTTKLIKANQEIKVIHQLWSPSNFGSTSTVNGSTFLNEFEYNITHLPIISIQDTKNMKTTLTLSTKEKDIQRITRLSSHITEKQIYKLDNAADIDTCWSETFCLSKPVKYKIAKNITSNKRIFENNGEISDLNENSTSNNKKDKIKTDSMILLVSAKIEPNVDASTNHFEVQHFLNFDIEFETDSIHPNQIAKNKFYSIFKFSHNASRDQLIHNPSTLLTSDSSDDEITKNYNNRSSKSKPFDDCNIAQQKDIRYKLQKVSISIPIVIVGKIENF</sequence>
<accession>A0AAD5U4N9</accession>
<gene>
    <name evidence="1" type="ORF">HK099_003608</name>
</gene>
<dbReference type="EMBL" id="JADGJW010000239">
    <property type="protein sequence ID" value="KAJ3221281.1"/>
    <property type="molecule type" value="Genomic_DNA"/>
</dbReference>
<evidence type="ECO:0000313" key="2">
    <source>
        <dbReference type="Proteomes" id="UP001211065"/>
    </source>
</evidence>
<proteinExistence type="predicted"/>
<dbReference type="Proteomes" id="UP001211065">
    <property type="component" value="Unassembled WGS sequence"/>
</dbReference>
<protein>
    <submittedName>
        <fullName evidence="1">Uncharacterized protein</fullName>
    </submittedName>
</protein>
<evidence type="ECO:0000313" key="1">
    <source>
        <dbReference type="EMBL" id="KAJ3221281.1"/>
    </source>
</evidence>
<dbReference type="AlphaFoldDB" id="A0AAD5U4N9"/>
<reference evidence="1" key="1">
    <citation type="submission" date="2020-05" db="EMBL/GenBank/DDBJ databases">
        <title>Phylogenomic resolution of chytrid fungi.</title>
        <authorList>
            <person name="Stajich J.E."/>
            <person name="Amses K."/>
            <person name="Simmons R."/>
            <person name="Seto K."/>
            <person name="Myers J."/>
            <person name="Bonds A."/>
            <person name="Quandt C.A."/>
            <person name="Barry K."/>
            <person name="Liu P."/>
            <person name="Grigoriev I."/>
            <person name="Longcore J.E."/>
            <person name="James T.Y."/>
        </authorList>
    </citation>
    <scope>NUCLEOTIDE SEQUENCE</scope>
    <source>
        <strain evidence="1">JEL0476</strain>
    </source>
</reference>
<comment type="caution">
    <text evidence="1">The sequence shown here is derived from an EMBL/GenBank/DDBJ whole genome shotgun (WGS) entry which is preliminary data.</text>
</comment>
<keyword evidence="2" id="KW-1185">Reference proteome</keyword>
<name>A0AAD5U4N9_9FUNG</name>
<organism evidence="1 2">
    <name type="scientific">Clydaea vesicula</name>
    <dbReference type="NCBI Taxonomy" id="447962"/>
    <lineage>
        <taxon>Eukaryota</taxon>
        <taxon>Fungi</taxon>
        <taxon>Fungi incertae sedis</taxon>
        <taxon>Chytridiomycota</taxon>
        <taxon>Chytridiomycota incertae sedis</taxon>
        <taxon>Chytridiomycetes</taxon>
        <taxon>Lobulomycetales</taxon>
        <taxon>Lobulomycetaceae</taxon>
        <taxon>Clydaea</taxon>
    </lineage>
</organism>